<reference evidence="5 6" key="1">
    <citation type="submission" date="2016-05" db="EMBL/GenBank/DDBJ databases">
        <title>Comparative analysis of secretome profiles of manganese(II)-oxidizing ascomycete fungi.</title>
        <authorList>
            <consortium name="DOE Joint Genome Institute"/>
            <person name="Zeiner C.A."/>
            <person name="Purvine S.O."/>
            <person name="Zink E.M."/>
            <person name="Wu S."/>
            <person name="Pasa-Tolic L."/>
            <person name="Chaput D.L."/>
            <person name="Haridas S."/>
            <person name="Grigoriev I.V."/>
            <person name="Santelli C.M."/>
            <person name="Hansel C.M."/>
        </authorList>
    </citation>
    <scope>NUCLEOTIDE SEQUENCE [LARGE SCALE GENOMIC DNA]</scope>
    <source>
        <strain evidence="5 6">AP3s5-JAC2a</strain>
    </source>
</reference>
<feature type="compositionally biased region" description="Basic and acidic residues" evidence="4">
    <location>
        <begin position="112"/>
        <end position="124"/>
    </location>
</feature>
<evidence type="ECO:0000313" key="5">
    <source>
        <dbReference type="EMBL" id="OAG12898.1"/>
    </source>
</evidence>
<feature type="compositionally biased region" description="Low complexity" evidence="4">
    <location>
        <begin position="126"/>
        <end position="136"/>
    </location>
</feature>
<dbReference type="PANTHER" id="PTHR12176">
    <property type="entry name" value="SAM-DEPENDENT METHYLTRANSFERASE SUPERFAMILY PROTEIN"/>
    <property type="match status" value="1"/>
</dbReference>
<dbReference type="InParanoid" id="A0A177D0G6"/>
<dbReference type="SUPFAM" id="SSF53335">
    <property type="entry name" value="S-adenosyl-L-methionine-dependent methyltransferases"/>
    <property type="match status" value="1"/>
</dbReference>
<keyword evidence="2" id="KW-0489">Methyltransferase</keyword>
<evidence type="ECO:0000256" key="4">
    <source>
        <dbReference type="SAM" id="MobiDB-lite"/>
    </source>
</evidence>
<feature type="compositionally biased region" description="Polar residues" evidence="4">
    <location>
        <begin position="245"/>
        <end position="270"/>
    </location>
</feature>
<dbReference type="PANTHER" id="PTHR12176:SF84">
    <property type="entry name" value="METHYLTRANSFERASE DOMAIN-CONTAINING PROTEIN"/>
    <property type="match status" value="1"/>
</dbReference>
<evidence type="ECO:0000313" key="6">
    <source>
        <dbReference type="Proteomes" id="UP000077069"/>
    </source>
</evidence>
<dbReference type="GeneID" id="28768925"/>
<dbReference type="Proteomes" id="UP000077069">
    <property type="component" value="Unassembled WGS sequence"/>
</dbReference>
<comment type="similarity">
    <text evidence="1">Belongs to the methyltransferase superfamily.</text>
</comment>
<accession>A0A177D0G6</accession>
<dbReference type="RefSeq" id="XP_018043263.1">
    <property type="nucleotide sequence ID" value="XM_018185439.1"/>
</dbReference>
<evidence type="ECO:0000256" key="2">
    <source>
        <dbReference type="ARBA" id="ARBA00022603"/>
    </source>
</evidence>
<feature type="region of interest" description="Disordered" evidence="4">
    <location>
        <begin position="245"/>
        <end position="286"/>
    </location>
</feature>
<dbReference type="GO" id="GO:0032259">
    <property type="term" value="P:methylation"/>
    <property type="evidence" value="ECO:0007669"/>
    <property type="project" value="UniProtKB-KW"/>
</dbReference>
<protein>
    <recommendedName>
        <fullName evidence="7">Methyltransferase domain-containing protein</fullName>
    </recommendedName>
</protein>
<sequence length="352" mass="38641">MPPAPPSFGSQEYWNMRFIANPVPFEWLEAPTALDPYIIDALKEIEAPNPQLLHIGCGTSLLSYHLRAHVEKPSQIHNLDYSDVAIKLGRKREAEIFEAGWSASGEEATSAKPDRNSLESDQEKLSTPATSTAANSPSSCMRWSSANLLDHSSLLRTCQASAYSIVVDKSTSDSIACSDDLYVPLPYHVVAASPQSMKTNVTESPEPLHPLHIMAVHLALVTKPGGRWISLSYSMNRYPFLQLPTPESANGSSQPMQTTASVSQAPQQGTAGDEAESNDEVSLDDDLDDIPVKVLKDGFPDPSTLWKLVGKYDIEPQTASEATKGNETTHRPKVSHWIYVLERTNVPLYIRT</sequence>
<evidence type="ECO:0000256" key="3">
    <source>
        <dbReference type="ARBA" id="ARBA00022679"/>
    </source>
</evidence>
<keyword evidence="3" id="KW-0808">Transferase</keyword>
<dbReference type="EMBL" id="KV441548">
    <property type="protein sequence ID" value="OAG12898.1"/>
    <property type="molecule type" value="Genomic_DNA"/>
</dbReference>
<evidence type="ECO:0000256" key="1">
    <source>
        <dbReference type="ARBA" id="ARBA00008361"/>
    </source>
</evidence>
<feature type="region of interest" description="Disordered" evidence="4">
    <location>
        <begin position="103"/>
        <end position="136"/>
    </location>
</feature>
<evidence type="ECO:0008006" key="7">
    <source>
        <dbReference type="Google" id="ProtNLM"/>
    </source>
</evidence>
<dbReference type="InterPro" id="IPR051419">
    <property type="entry name" value="Lys/N-term_MeTrsfase_sf"/>
</dbReference>
<dbReference type="InterPro" id="IPR029063">
    <property type="entry name" value="SAM-dependent_MTases_sf"/>
</dbReference>
<dbReference type="AlphaFoldDB" id="A0A177D0G6"/>
<organism evidence="5 6">
    <name type="scientific">Paraphaeosphaeria sporulosa</name>
    <dbReference type="NCBI Taxonomy" id="1460663"/>
    <lineage>
        <taxon>Eukaryota</taxon>
        <taxon>Fungi</taxon>
        <taxon>Dikarya</taxon>
        <taxon>Ascomycota</taxon>
        <taxon>Pezizomycotina</taxon>
        <taxon>Dothideomycetes</taxon>
        <taxon>Pleosporomycetidae</taxon>
        <taxon>Pleosporales</taxon>
        <taxon>Massarineae</taxon>
        <taxon>Didymosphaeriaceae</taxon>
        <taxon>Paraphaeosphaeria</taxon>
    </lineage>
</organism>
<dbReference type="Gene3D" id="3.40.50.150">
    <property type="entry name" value="Vaccinia Virus protein VP39"/>
    <property type="match status" value="1"/>
</dbReference>
<proteinExistence type="inferred from homology"/>
<gene>
    <name evidence="5" type="ORF">CC84DRAFT_165521</name>
</gene>
<keyword evidence="6" id="KW-1185">Reference proteome</keyword>
<dbReference type="OrthoDB" id="411785at2759"/>
<dbReference type="GO" id="GO:0008168">
    <property type="term" value="F:methyltransferase activity"/>
    <property type="evidence" value="ECO:0007669"/>
    <property type="project" value="UniProtKB-KW"/>
</dbReference>
<feature type="compositionally biased region" description="Acidic residues" evidence="4">
    <location>
        <begin position="273"/>
        <end position="286"/>
    </location>
</feature>
<name>A0A177D0G6_9PLEO</name>